<dbReference type="InterPro" id="IPR036527">
    <property type="entry name" value="SCP2_sterol-bd_dom_sf"/>
</dbReference>
<protein>
    <submittedName>
        <fullName evidence="2 5">Acetyltransferase</fullName>
    </submittedName>
</protein>
<dbReference type="PANTHER" id="PTHR37817:SF1">
    <property type="entry name" value="N-ACETYLTRANSFERASE EIS"/>
    <property type="match status" value="1"/>
</dbReference>
<reference evidence="4 8" key="2">
    <citation type="submission" date="2016-08" db="EMBL/GenBank/DDBJ databases">
        <title>Genome sequencing of Lactobacillus plantarum JSA22, isolated from fermented soybean paste.</title>
        <authorList>
            <person name="Choi H.S."/>
        </authorList>
    </citation>
    <scope>NUCLEOTIDE SEQUENCE [LARGE SCALE GENOMIC DNA]</scope>
    <source>
        <strain evidence="4 8">JSA22</strain>
    </source>
</reference>
<dbReference type="Proteomes" id="UP000076872">
    <property type="component" value="Unassembled WGS sequence"/>
</dbReference>
<reference evidence="6 7" key="1">
    <citation type="submission" date="2016-03" db="EMBL/GenBank/DDBJ databases">
        <title>Comparative genomics of 54 Lactobacillus plantarum strains reveals genomic uncoupling from niche constraints.</title>
        <authorList>
            <person name="Martino M.E."/>
        </authorList>
    </citation>
    <scope>NUCLEOTIDE SEQUENCE [LARGE SCALE GENOMIC DNA]</scope>
    <source>
        <strain evidence="3 6">NAB2</strain>
        <strain evidence="2 7">Nizo2260</strain>
    </source>
</reference>
<evidence type="ECO:0000313" key="2">
    <source>
        <dbReference type="EMBL" id="KZU02226.1"/>
    </source>
</evidence>
<dbReference type="GeneID" id="77215983"/>
<dbReference type="Gene3D" id="3.30.1050.10">
    <property type="entry name" value="SCP2 sterol-binding domain"/>
    <property type="match status" value="1"/>
</dbReference>
<sequence length="393" mass="44767">MTTDYRLTSDADREAFYQLYQYAFNNHDTPARRRFFMDRYQHGWIYGRHDHGQLVSGLYSLPLAVNFHGVTYRMNGIGDVMSAPEYAGQGGAGQLLTTALTEMAANHVTLSYLAPFAYGYYRRFGYEHVFDHAHQVMAAPDLPRVKPTDWSGTITRYGNDGLAQINDFYARQPQNQRGGLIRPAWWQHYLTLKHHWSVAIYRNAAANIEGYLIYERQATNFAIQEWVTSTPTAFERLANFITKHGTTFETFSYDSPSATNGLDLLADPYRLKVTVQPYMMARIVDLYDFIKRYPFLTDIQPIRLAVSDATLPANQGIWSLTRHNGQVTLNRVSDQLTGPADIQLTIQQLTTACFGTQSLARAYQHGLITGDVNAINRLDTSLVKERPALIDYF</sequence>
<dbReference type="EMBL" id="MCOL01000001">
    <property type="protein sequence ID" value="ODO62498.1"/>
    <property type="molecule type" value="Genomic_DNA"/>
</dbReference>
<dbReference type="OMA" id="CPWNIGV"/>
<accession>A0A0G9FAV7</accession>
<organism evidence="4 8">
    <name type="scientific">Lactiplantibacillus plantarum</name>
    <name type="common">Lactobacillus plantarum</name>
    <dbReference type="NCBI Taxonomy" id="1590"/>
    <lineage>
        <taxon>Bacteria</taxon>
        <taxon>Bacillati</taxon>
        <taxon>Bacillota</taxon>
        <taxon>Bacilli</taxon>
        <taxon>Lactobacillales</taxon>
        <taxon>Lactobacillaceae</taxon>
        <taxon>Lactiplantibacillus</taxon>
    </lineage>
</organism>
<evidence type="ECO:0000313" key="8">
    <source>
        <dbReference type="Proteomes" id="UP000094892"/>
    </source>
</evidence>
<evidence type="ECO:0000313" key="5">
    <source>
        <dbReference type="EMBL" id="QQM61678.1"/>
    </source>
</evidence>
<dbReference type="RefSeq" id="WP_003642551.1">
    <property type="nucleotide sequence ID" value="NZ_AP018405.1"/>
</dbReference>
<dbReference type="Gene3D" id="3.40.630.30">
    <property type="match status" value="2"/>
</dbReference>
<dbReference type="InterPro" id="IPR041380">
    <property type="entry name" value="Acetyltransf_17"/>
</dbReference>
<dbReference type="GO" id="GO:0034069">
    <property type="term" value="F:aminoglycoside N-acetyltransferase activity"/>
    <property type="evidence" value="ECO:0007669"/>
    <property type="project" value="TreeGrafter"/>
</dbReference>
<dbReference type="GO" id="GO:0030649">
    <property type="term" value="P:aminoglycoside antibiotic catabolic process"/>
    <property type="evidence" value="ECO:0007669"/>
    <property type="project" value="TreeGrafter"/>
</dbReference>
<evidence type="ECO:0000313" key="4">
    <source>
        <dbReference type="EMBL" id="ODO62498.1"/>
    </source>
</evidence>
<gene>
    <name evidence="5" type="ORF">JH395_03730</name>
    <name evidence="4" type="ORF">LPJSA22_02512</name>
    <name evidence="3" type="ORF">NAB2_3559</name>
    <name evidence="2" type="ORF">Nizo2260_2543</name>
</gene>
<dbReference type="EMBL" id="LUXO01000044">
    <property type="protein sequence ID" value="KZU99549.1"/>
    <property type="molecule type" value="Genomic_DNA"/>
</dbReference>
<dbReference type="EMBL" id="CP066817">
    <property type="protein sequence ID" value="QQM61678.1"/>
    <property type="molecule type" value="Genomic_DNA"/>
</dbReference>
<dbReference type="InterPro" id="IPR016181">
    <property type="entry name" value="Acyl_CoA_acyltransferase"/>
</dbReference>
<reference evidence="5 9" key="3">
    <citation type="submission" date="2020-12" db="EMBL/GenBank/DDBJ databases">
        <title>Whole genome sequencing of Lactobacillus plantarum PC518.</title>
        <authorList>
            <person name="Guo Q."/>
        </authorList>
    </citation>
    <scope>NUCLEOTIDE SEQUENCE [LARGE SCALE GENOMIC DNA]</scope>
    <source>
        <strain evidence="5 9">PC518</strain>
    </source>
</reference>
<evidence type="ECO:0000313" key="7">
    <source>
        <dbReference type="Proteomes" id="UP000076989"/>
    </source>
</evidence>
<dbReference type="Pfam" id="PF13530">
    <property type="entry name" value="SCP2_2"/>
    <property type="match status" value="1"/>
</dbReference>
<dbReference type="SUPFAM" id="SSF55729">
    <property type="entry name" value="Acyl-CoA N-acyltransferases (Nat)"/>
    <property type="match status" value="1"/>
</dbReference>
<dbReference type="SUPFAM" id="SSF55718">
    <property type="entry name" value="SCP-like"/>
    <property type="match status" value="1"/>
</dbReference>
<dbReference type="Pfam" id="PF17668">
    <property type="entry name" value="Acetyltransf_17"/>
    <property type="match status" value="1"/>
</dbReference>
<dbReference type="Proteomes" id="UP000595466">
    <property type="component" value="Chromosome"/>
</dbReference>
<dbReference type="PANTHER" id="PTHR37817">
    <property type="entry name" value="N-ACETYLTRANSFERASE EIS"/>
    <property type="match status" value="1"/>
</dbReference>
<evidence type="ECO:0000313" key="9">
    <source>
        <dbReference type="Proteomes" id="UP000595466"/>
    </source>
</evidence>
<dbReference type="Proteomes" id="UP000076989">
    <property type="component" value="Unassembled WGS sequence"/>
</dbReference>
<evidence type="ECO:0000259" key="1">
    <source>
        <dbReference type="PROSITE" id="PS51186"/>
    </source>
</evidence>
<dbReference type="InterPro" id="IPR025559">
    <property type="entry name" value="Eis_dom"/>
</dbReference>
<dbReference type="EMBL" id="LUWI01000030">
    <property type="protein sequence ID" value="KZU02226.1"/>
    <property type="molecule type" value="Genomic_DNA"/>
</dbReference>
<dbReference type="Pfam" id="PF13527">
    <property type="entry name" value="Acetyltransf_9"/>
    <property type="match status" value="1"/>
</dbReference>
<proteinExistence type="predicted"/>
<name>A0A0G9FAV7_LACPN</name>
<dbReference type="InterPro" id="IPR051554">
    <property type="entry name" value="Acetyltransferase_Eis"/>
</dbReference>
<dbReference type="InterPro" id="IPR000182">
    <property type="entry name" value="GNAT_dom"/>
</dbReference>
<dbReference type="Proteomes" id="UP000094892">
    <property type="component" value="Unassembled WGS sequence"/>
</dbReference>
<evidence type="ECO:0000313" key="6">
    <source>
        <dbReference type="Proteomes" id="UP000076872"/>
    </source>
</evidence>
<evidence type="ECO:0000313" key="3">
    <source>
        <dbReference type="EMBL" id="KZU99549.1"/>
    </source>
</evidence>
<dbReference type="PROSITE" id="PS51186">
    <property type="entry name" value="GNAT"/>
    <property type="match status" value="1"/>
</dbReference>
<feature type="domain" description="N-acetyltransferase" evidence="1">
    <location>
        <begin position="3"/>
        <end position="149"/>
    </location>
</feature>
<dbReference type="PATRIC" id="fig|1590.142.peg.2502"/>
<dbReference type="AlphaFoldDB" id="A0A0G9FAV7"/>